<evidence type="ECO:0000313" key="2">
    <source>
        <dbReference type="EMBL" id="VDM71715.1"/>
    </source>
</evidence>
<organism evidence="2 3">
    <name type="scientific">Strongylus vulgaris</name>
    <name type="common">Blood worm</name>
    <dbReference type="NCBI Taxonomy" id="40348"/>
    <lineage>
        <taxon>Eukaryota</taxon>
        <taxon>Metazoa</taxon>
        <taxon>Ecdysozoa</taxon>
        <taxon>Nematoda</taxon>
        <taxon>Chromadorea</taxon>
        <taxon>Rhabditida</taxon>
        <taxon>Rhabditina</taxon>
        <taxon>Rhabditomorpha</taxon>
        <taxon>Strongyloidea</taxon>
        <taxon>Strongylidae</taxon>
        <taxon>Strongylus</taxon>
    </lineage>
</organism>
<dbReference type="EMBL" id="UYYB01021712">
    <property type="protein sequence ID" value="VDM71715.1"/>
    <property type="molecule type" value="Genomic_DNA"/>
</dbReference>
<reference evidence="2 3" key="1">
    <citation type="submission" date="2018-11" db="EMBL/GenBank/DDBJ databases">
        <authorList>
            <consortium name="Pathogen Informatics"/>
        </authorList>
    </citation>
    <scope>NUCLEOTIDE SEQUENCE [LARGE SCALE GENOMIC DNA]</scope>
</reference>
<gene>
    <name evidence="2" type="ORF">SVUK_LOCUS6713</name>
</gene>
<name>A0A3P7KLI2_STRVU</name>
<evidence type="ECO:0000313" key="3">
    <source>
        <dbReference type="Proteomes" id="UP000270094"/>
    </source>
</evidence>
<feature type="transmembrane region" description="Helical" evidence="1">
    <location>
        <begin position="36"/>
        <end position="55"/>
    </location>
</feature>
<dbReference type="Proteomes" id="UP000270094">
    <property type="component" value="Unassembled WGS sequence"/>
</dbReference>
<protein>
    <submittedName>
        <fullName evidence="2">Uncharacterized protein</fullName>
    </submittedName>
</protein>
<keyword evidence="3" id="KW-1185">Reference proteome</keyword>
<sequence>MVCSSHVYNDFAGSPDFQVISAQWQHRTLEEASTTAPALAIVIVLLMWSVTVLIVPKTRDKELFEDLDDFAKTTIALDEEKEG</sequence>
<keyword evidence="1" id="KW-0472">Membrane</keyword>
<proteinExistence type="predicted"/>
<keyword evidence="1" id="KW-1133">Transmembrane helix</keyword>
<dbReference type="AlphaFoldDB" id="A0A3P7KLI2"/>
<evidence type="ECO:0000256" key="1">
    <source>
        <dbReference type="SAM" id="Phobius"/>
    </source>
</evidence>
<accession>A0A3P7KLI2</accession>
<keyword evidence="1" id="KW-0812">Transmembrane</keyword>